<feature type="region of interest" description="Disordered" evidence="1">
    <location>
        <begin position="74"/>
        <end position="138"/>
    </location>
</feature>
<feature type="compositionally biased region" description="Basic residues" evidence="1">
    <location>
        <begin position="77"/>
        <end position="87"/>
    </location>
</feature>
<accession>A0ABN7WWR8</accession>
<feature type="compositionally biased region" description="Polar residues" evidence="1">
    <location>
        <begin position="119"/>
        <end position="130"/>
    </location>
</feature>
<evidence type="ECO:0000256" key="1">
    <source>
        <dbReference type="SAM" id="MobiDB-lite"/>
    </source>
</evidence>
<feature type="compositionally biased region" description="Basic and acidic residues" evidence="1">
    <location>
        <begin position="108"/>
        <end position="118"/>
    </location>
</feature>
<feature type="compositionally biased region" description="Polar residues" evidence="1">
    <location>
        <begin position="91"/>
        <end position="105"/>
    </location>
</feature>
<dbReference type="EMBL" id="CAJVQB010065520">
    <property type="protein sequence ID" value="CAG8841332.1"/>
    <property type="molecule type" value="Genomic_DNA"/>
</dbReference>
<gene>
    <name evidence="2" type="ORF">GMARGA_LOCUS35374</name>
</gene>
<comment type="caution">
    <text evidence="2">The sequence shown here is derived from an EMBL/GenBank/DDBJ whole genome shotgun (WGS) entry which is preliminary data.</text>
</comment>
<feature type="non-terminal residue" evidence="2">
    <location>
        <position position="1"/>
    </location>
</feature>
<evidence type="ECO:0000313" key="2">
    <source>
        <dbReference type="EMBL" id="CAG8841332.1"/>
    </source>
</evidence>
<name>A0ABN7WWR8_GIGMA</name>
<dbReference type="Proteomes" id="UP000789901">
    <property type="component" value="Unassembled WGS sequence"/>
</dbReference>
<organism evidence="2 3">
    <name type="scientific">Gigaspora margarita</name>
    <dbReference type="NCBI Taxonomy" id="4874"/>
    <lineage>
        <taxon>Eukaryota</taxon>
        <taxon>Fungi</taxon>
        <taxon>Fungi incertae sedis</taxon>
        <taxon>Mucoromycota</taxon>
        <taxon>Glomeromycotina</taxon>
        <taxon>Glomeromycetes</taxon>
        <taxon>Diversisporales</taxon>
        <taxon>Gigasporaceae</taxon>
        <taxon>Gigaspora</taxon>
    </lineage>
</organism>
<proteinExistence type="predicted"/>
<sequence length="138" mass="15714">RSRVRQYLNPTATPLTPETIEKIRDAHAKQIPNRKHIIYSNYRIGGEGYDNIPEILPEYNLSNTRNTEQVISLSKPMTKKTSRKKKILQNEELSSSNIDKTNSGMKLSKGEDRSESKIINHSTSSIPESDAQTKMENL</sequence>
<protein>
    <submittedName>
        <fullName evidence="2">5170_t:CDS:1</fullName>
    </submittedName>
</protein>
<reference evidence="2 3" key="1">
    <citation type="submission" date="2021-06" db="EMBL/GenBank/DDBJ databases">
        <authorList>
            <person name="Kallberg Y."/>
            <person name="Tangrot J."/>
            <person name="Rosling A."/>
        </authorList>
    </citation>
    <scope>NUCLEOTIDE SEQUENCE [LARGE SCALE GENOMIC DNA]</scope>
    <source>
        <strain evidence="2 3">120-4 pot B 10/14</strain>
    </source>
</reference>
<keyword evidence="3" id="KW-1185">Reference proteome</keyword>
<evidence type="ECO:0000313" key="3">
    <source>
        <dbReference type="Proteomes" id="UP000789901"/>
    </source>
</evidence>